<evidence type="ECO:0000256" key="4">
    <source>
        <dbReference type="SAM" id="Coils"/>
    </source>
</evidence>
<comment type="similarity">
    <text evidence="1">Belongs to the SMC family. SMC5 subfamily.</text>
</comment>
<protein>
    <recommendedName>
        <fullName evidence="2">Structural maintenance of chromosomes protein 5</fullName>
    </recommendedName>
</protein>
<accession>A0A6A4HX75</accession>
<dbReference type="GO" id="GO:0030915">
    <property type="term" value="C:Smc5-Smc6 complex"/>
    <property type="evidence" value="ECO:0007669"/>
    <property type="project" value="TreeGrafter"/>
</dbReference>
<evidence type="ECO:0000256" key="1">
    <source>
        <dbReference type="ARBA" id="ARBA00010171"/>
    </source>
</evidence>
<dbReference type="PANTHER" id="PTHR45916:SF1">
    <property type="entry name" value="STRUCTURAL MAINTENANCE OF CHROMOSOMES PROTEIN 5"/>
    <property type="match status" value="1"/>
</dbReference>
<dbReference type="GO" id="GO:0000724">
    <property type="term" value="P:double-strand break repair via homologous recombination"/>
    <property type="evidence" value="ECO:0007669"/>
    <property type="project" value="TreeGrafter"/>
</dbReference>
<evidence type="ECO:0000313" key="7">
    <source>
        <dbReference type="Proteomes" id="UP000799118"/>
    </source>
</evidence>
<evidence type="ECO:0000256" key="2">
    <source>
        <dbReference type="ARBA" id="ARBA00018687"/>
    </source>
</evidence>
<dbReference type="AlphaFoldDB" id="A0A6A4HX75"/>
<keyword evidence="7" id="KW-1185">Reference proteome</keyword>
<evidence type="ECO:0000313" key="6">
    <source>
        <dbReference type="EMBL" id="KAE9401798.1"/>
    </source>
</evidence>
<feature type="coiled-coil region" evidence="4">
    <location>
        <begin position="144"/>
        <end position="171"/>
    </location>
</feature>
<dbReference type="GO" id="GO:0003697">
    <property type="term" value="F:single-stranded DNA binding"/>
    <property type="evidence" value="ECO:0007669"/>
    <property type="project" value="TreeGrafter"/>
</dbReference>
<sequence length="440" mass="50179">MKKAGKQIEAEAKEIDEKANKIKARVDDAKKAQADKTRLQQGLAREKNKLQQKRAAPSVDEERAEIQTQLLNNAKKRAKIVKEYVALAKRVALEQMETTRVGLEYLQVNANKIALQELCNKKDEKFNKALEEFEKIHAEYDEVKKHSKDLLAELRDAIDSASDEIREQFEAKQTKREEYEVACTAAKENGTAPPSTEGVDLRSADECRAELETQEAQLELVSKTQPGVIEQYEKRKRDIEQLEKTLEEKQRNAAKLERSIKSTLDRWKPALEQLVGSIGQKFSAAFDRIGCAGEIRISENEDYDKWAIDILVKFRDDEKLQLLTGQRQSGGERSLTTILYLMSLTEEARAPFSLVDEINQGMDQRAERVVHNSMVDVTCKDDAAQYFLITPKLLPDLKYHERMKILCVNNGEWLPDETRVGNLMNLIEGYIGRNRATAGH</sequence>
<keyword evidence="3 4" id="KW-0175">Coiled coil</keyword>
<dbReference type="Gene3D" id="3.40.50.300">
    <property type="entry name" value="P-loop containing nucleotide triphosphate hydrolases"/>
    <property type="match status" value="1"/>
</dbReference>
<reference evidence="6" key="1">
    <citation type="journal article" date="2019" name="Environ. Microbiol.">
        <title>Fungal ecological strategies reflected in gene transcription - a case study of two litter decomposers.</title>
        <authorList>
            <person name="Barbi F."/>
            <person name="Kohler A."/>
            <person name="Barry K."/>
            <person name="Baskaran P."/>
            <person name="Daum C."/>
            <person name="Fauchery L."/>
            <person name="Ihrmark K."/>
            <person name="Kuo A."/>
            <person name="LaButti K."/>
            <person name="Lipzen A."/>
            <person name="Morin E."/>
            <person name="Grigoriev I.V."/>
            <person name="Henrissat B."/>
            <person name="Lindahl B."/>
            <person name="Martin F."/>
        </authorList>
    </citation>
    <scope>NUCLEOTIDE SEQUENCE</scope>
    <source>
        <strain evidence="6">JB14</strain>
    </source>
</reference>
<name>A0A6A4HX75_9AGAR</name>
<gene>
    <name evidence="6" type="ORF">BT96DRAFT_594646</name>
</gene>
<feature type="region of interest" description="Disordered" evidence="5">
    <location>
        <begin position="26"/>
        <end position="61"/>
    </location>
</feature>
<dbReference type="InterPro" id="IPR027417">
    <property type="entry name" value="P-loop_NTPase"/>
</dbReference>
<dbReference type="Proteomes" id="UP000799118">
    <property type="component" value="Unassembled WGS sequence"/>
</dbReference>
<feature type="compositionally biased region" description="Basic and acidic residues" evidence="5">
    <location>
        <begin position="26"/>
        <end position="49"/>
    </location>
</feature>
<evidence type="ECO:0000256" key="5">
    <source>
        <dbReference type="SAM" id="MobiDB-lite"/>
    </source>
</evidence>
<proteinExistence type="inferred from homology"/>
<dbReference type="EMBL" id="ML769442">
    <property type="protein sequence ID" value="KAE9401798.1"/>
    <property type="molecule type" value="Genomic_DNA"/>
</dbReference>
<feature type="coiled-coil region" evidence="4">
    <location>
        <begin position="204"/>
        <end position="266"/>
    </location>
</feature>
<dbReference type="OrthoDB" id="10254973at2759"/>
<evidence type="ECO:0000256" key="3">
    <source>
        <dbReference type="ARBA" id="ARBA00023054"/>
    </source>
</evidence>
<dbReference type="SUPFAM" id="SSF52540">
    <property type="entry name" value="P-loop containing nucleoside triphosphate hydrolases"/>
    <property type="match status" value="1"/>
</dbReference>
<dbReference type="GO" id="GO:0005634">
    <property type="term" value="C:nucleus"/>
    <property type="evidence" value="ECO:0007669"/>
    <property type="project" value="TreeGrafter"/>
</dbReference>
<dbReference type="PANTHER" id="PTHR45916">
    <property type="entry name" value="STRUCTURAL MAINTENANCE OF CHROMOSOMES PROTEIN 5"/>
    <property type="match status" value="1"/>
</dbReference>
<organism evidence="6 7">
    <name type="scientific">Gymnopus androsaceus JB14</name>
    <dbReference type="NCBI Taxonomy" id="1447944"/>
    <lineage>
        <taxon>Eukaryota</taxon>
        <taxon>Fungi</taxon>
        <taxon>Dikarya</taxon>
        <taxon>Basidiomycota</taxon>
        <taxon>Agaricomycotina</taxon>
        <taxon>Agaricomycetes</taxon>
        <taxon>Agaricomycetidae</taxon>
        <taxon>Agaricales</taxon>
        <taxon>Marasmiineae</taxon>
        <taxon>Omphalotaceae</taxon>
        <taxon>Gymnopus</taxon>
    </lineage>
</organism>